<evidence type="ECO:0000313" key="5">
    <source>
        <dbReference type="EMBL" id="SVA34752.1"/>
    </source>
</evidence>
<protein>
    <recommendedName>
        <fullName evidence="4">ABC transporter domain-containing protein</fullName>
    </recommendedName>
</protein>
<evidence type="ECO:0000256" key="1">
    <source>
        <dbReference type="ARBA" id="ARBA00022448"/>
    </source>
</evidence>
<keyword evidence="1" id="KW-0813">Transport</keyword>
<keyword evidence="2" id="KW-0547">Nucleotide-binding</keyword>
<evidence type="ECO:0000259" key="4">
    <source>
        <dbReference type="PROSITE" id="PS50893"/>
    </source>
</evidence>
<dbReference type="InterPro" id="IPR027417">
    <property type="entry name" value="P-loop_NTPase"/>
</dbReference>
<dbReference type="GO" id="GO:0005524">
    <property type="term" value="F:ATP binding"/>
    <property type="evidence" value="ECO:0007669"/>
    <property type="project" value="UniProtKB-KW"/>
</dbReference>
<dbReference type="InterPro" id="IPR003439">
    <property type="entry name" value="ABC_transporter-like_ATP-bd"/>
</dbReference>
<gene>
    <name evidence="5" type="ORF">METZ01_LOCUS87606</name>
</gene>
<dbReference type="InterPro" id="IPR032823">
    <property type="entry name" value="BCA_ABC_TP_C"/>
</dbReference>
<proteinExistence type="predicted"/>
<evidence type="ECO:0000256" key="2">
    <source>
        <dbReference type="ARBA" id="ARBA00022741"/>
    </source>
</evidence>
<dbReference type="AlphaFoldDB" id="A0A381V306"/>
<reference evidence="5" key="1">
    <citation type="submission" date="2018-05" db="EMBL/GenBank/DDBJ databases">
        <authorList>
            <person name="Lanie J.A."/>
            <person name="Ng W.-L."/>
            <person name="Kazmierczak K.M."/>
            <person name="Andrzejewski T.M."/>
            <person name="Davidsen T.M."/>
            <person name="Wayne K.J."/>
            <person name="Tettelin H."/>
            <person name="Glass J.I."/>
            <person name="Rusch D."/>
            <person name="Podicherti R."/>
            <person name="Tsui H.-C.T."/>
            <person name="Winkler M.E."/>
        </authorList>
    </citation>
    <scope>NUCLEOTIDE SEQUENCE</scope>
</reference>
<feature type="domain" description="ABC transporter" evidence="4">
    <location>
        <begin position="16"/>
        <end position="253"/>
    </location>
</feature>
<dbReference type="EMBL" id="UINC01007718">
    <property type="protein sequence ID" value="SVA34752.1"/>
    <property type="molecule type" value="Genomic_DNA"/>
</dbReference>
<name>A0A381V306_9ZZZZ</name>
<sequence>MEINNSHKNTKNNFVLGCTNIQKSFGGLIALDNVSFSISKGIIVGVVGPNGAGKTTLFDVISGVTNLNSGKILFNDKDISNLSADKISCLGIQRTFQTPTAFNDLSVKENVTVGASFAGRSRILSSNKNMFDHVLEVIDLCQLKKYINLKAGVLAILQRKQLMIATALAGIPKLLMLDEPLGGLNKDERNQMLEFLFKLKNTGISLLIIEHVMSALLNFVDEIVLLNHGKIIFSGSPKQAVNDDEVIRVYLGSEAKLLNK</sequence>
<evidence type="ECO:0000256" key="3">
    <source>
        <dbReference type="ARBA" id="ARBA00022840"/>
    </source>
</evidence>
<dbReference type="PANTHER" id="PTHR45772">
    <property type="entry name" value="CONSERVED COMPONENT OF ABC TRANSPORTER FOR NATURAL AMINO ACIDS-RELATED"/>
    <property type="match status" value="1"/>
</dbReference>
<dbReference type="GO" id="GO:0016887">
    <property type="term" value="F:ATP hydrolysis activity"/>
    <property type="evidence" value="ECO:0007669"/>
    <property type="project" value="InterPro"/>
</dbReference>
<accession>A0A381V306</accession>
<dbReference type="Pfam" id="PF12399">
    <property type="entry name" value="BCA_ABC_TP_C"/>
    <property type="match status" value="1"/>
</dbReference>
<dbReference type="Pfam" id="PF00005">
    <property type="entry name" value="ABC_tran"/>
    <property type="match status" value="1"/>
</dbReference>
<organism evidence="5">
    <name type="scientific">marine metagenome</name>
    <dbReference type="NCBI Taxonomy" id="408172"/>
    <lineage>
        <taxon>unclassified sequences</taxon>
        <taxon>metagenomes</taxon>
        <taxon>ecological metagenomes</taxon>
    </lineage>
</organism>
<dbReference type="SUPFAM" id="SSF52540">
    <property type="entry name" value="P-loop containing nucleoside triphosphate hydrolases"/>
    <property type="match status" value="1"/>
</dbReference>
<dbReference type="InterPro" id="IPR051120">
    <property type="entry name" value="ABC_AA/LPS_Transport"/>
</dbReference>
<dbReference type="Gene3D" id="3.40.50.300">
    <property type="entry name" value="P-loop containing nucleotide triphosphate hydrolases"/>
    <property type="match status" value="1"/>
</dbReference>
<dbReference type="PROSITE" id="PS50893">
    <property type="entry name" value="ABC_TRANSPORTER_2"/>
    <property type="match status" value="1"/>
</dbReference>
<keyword evidence="3" id="KW-0067">ATP-binding</keyword>
<dbReference type="GO" id="GO:0005886">
    <property type="term" value="C:plasma membrane"/>
    <property type="evidence" value="ECO:0007669"/>
    <property type="project" value="TreeGrafter"/>
</dbReference>
<dbReference type="CDD" id="cd03219">
    <property type="entry name" value="ABC_Mj1267_LivG_branched"/>
    <property type="match status" value="1"/>
</dbReference>